<gene>
    <name evidence="2" type="ORF">Pyn_00548</name>
</gene>
<feature type="transmembrane region" description="Helical" evidence="1">
    <location>
        <begin position="54"/>
        <end position="76"/>
    </location>
</feature>
<evidence type="ECO:0000313" key="3">
    <source>
        <dbReference type="Proteomes" id="UP000250321"/>
    </source>
</evidence>
<keyword evidence="1" id="KW-1133">Transmembrane helix</keyword>
<evidence type="ECO:0000313" key="2">
    <source>
        <dbReference type="EMBL" id="PQM37983.1"/>
    </source>
</evidence>
<keyword evidence="3" id="KW-1185">Reference proteome</keyword>
<name>A0A314UK90_PRUYE</name>
<comment type="caution">
    <text evidence="2">The sequence shown here is derived from an EMBL/GenBank/DDBJ whole genome shotgun (WGS) entry which is preliminary data.</text>
</comment>
<dbReference type="Proteomes" id="UP000250321">
    <property type="component" value="Unassembled WGS sequence"/>
</dbReference>
<evidence type="ECO:0000256" key="1">
    <source>
        <dbReference type="SAM" id="Phobius"/>
    </source>
</evidence>
<dbReference type="STRING" id="2094558.A0A314UK90"/>
<proteinExistence type="predicted"/>
<keyword evidence="1" id="KW-0812">Transmembrane</keyword>
<keyword evidence="1" id="KW-0472">Membrane</keyword>
<sequence length="84" mass="9699">MVDLVVLPDSNILVTTRFAYFTIWRHKQGGYSIWGKQTVSDFLKDYFGFHHDQLALVAVVLIAFPIAFASIFAFCIGRLNFQRR</sequence>
<reference evidence="2 3" key="1">
    <citation type="submission" date="2018-02" db="EMBL/GenBank/DDBJ databases">
        <title>Draft genome of wild Prunus yedoensis var. nudiflora.</title>
        <authorList>
            <person name="Baek S."/>
            <person name="Kim J.-H."/>
            <person name="Choi K."/>
            <person name="Kim G.-B."/>
            <person name="Cho A."/>
            <person name="Jang H."/>
            <person name="Shin C.-H."/>
            <person name="Yu H.-J."/>
            <person name="Mun J.-H."/>
        </authorList>
    </citation>
    <scope>NUCLEOTIDE SEQUENCE [LARGE SCALE GENOMIC DNA]</scope>
    <source>
        <strain evidence="3">cv. Jeju island</strain>
        <tissue evidence="2">Leaf</tissue>
    </source>
</reference>
<dbReference type="EMBL" id="PJQY01003375">
    <property type="protein sequence ID" value="PQM37983.1"/>
    <property type="molecule type" value="Genomic_DNA"/>
</dbReference>
<accession>A0A314UK90</accession>
<protein>
    <submittedName>
        <fullName evidence="2">Pleiotropic drug resistance protein 3-like</fullName>
    </submittedName>
</protein>
<dbReference type="AlphaFoldDB" id="A0A314UK90"/>
<organism evidence="2 3">
    <name type="scientific">Prunus yedoensis var. nudiflora</name>
    <dbReference type="NCBI Taxonomy" id="2094558"/>
    <lineage>
        <taxon>Eukaryota</taxon>
        <taxon>Viridiplantae</taxon>
        <taxon>Streptophyta</taxon>
        <taxon>Embryophyta</taxon>
        <taxon>Tracheophyta</taxon>
        <taxon>Spermatophyta</taxon>
        <taxon>Magnoliopsida</taxon>
        <taxon>eudicotyledons</taxon>
        <taxon>Gunneridae</taxon>
        <taxon>Pentapetalae</taxon>
        <taxon>rosids</taxon>
        <taxon>fabids</taxon>
        <taxon>Rosales</taxon>
        <taxon>Rosaceae</taxon>
        <taxon>Amygdaloideae</taxon>
        <taxon>Amygdaleae</taxon>
        <taxon>Prunus</taxon>
    </lineage>
</organism>